<dbReference type="EMBL" id="LCWV01000007">
    <property type="protein sequence ID" value="PWI71846.1"/>
    <property type="molecule type" value="Genomic_DNA"/>
</dbReference>
<dbReference type="Proteomes" id="UP001287286">
    <property type="component" value="Unassembled WGS sequence"/>
</dbReference>
<comment type="caution">
    <text evidence="3">The sequence shown here is derived from an EMBL/GenBank/DDBJ whole genome shotgun (WGS) entry which is preliminary data.</text>
</comment>
<reference evidence="2 5" key="4">
    <citation type="journal article" date="2024" name="Microbiol. Resour. Announc.">
        <title>Genome annotations for the ascomycete fungi Trichoderma harzianum, Trichoderma aggressivum, and Purpureocillium lilacinum.</title>
        <authorList>
            <person name="Beijen E.P.W."/>
            <person name="Ohm R.A."/>
        </authorList>
    </citation>
    <scope>NUCLEOTIDE SEQUENCE [LARGE SCALE GENOMIC DNA]</scope>
    <source>
        <strain evidence="2 5">CBS 150709</strain>
    </source>
</reference>
<accession>A0A2U3EBG2</accession>
<keyword evidence="1" id="KW-0472">Membrane</keyword>
<keyword evidence="5" id="KW-1185">Reference proteome</keyword>
<dbReference type="AlphaFoldDB" id="A0A2U3EBG2"/>
<name>A0A2U3EBG2_PURLI</name>
<dbReference type="EMBL" id="JAWRVI010000020">
    <property type="protein sequence ID" value="KAK4089248.1"/>
    <property type="molecule type" value="Genomic_DNA"/>
</dbReference>
<feature type="transmembrane region" description="Helical" evidence="1">
    <location>
        <begin position="171"/>
        <end position="191"/>
    </location>
</feature>
<proteinExistence type="predicted"/>
<keyword evidence="1" id="KW-1133">Transmembrane helix</keyword>
<evidence type="ECO:0000256" key="1">
    <source>
        <dbReference type="SAM" id="Phobius"/>
    </source>
</evidence>
<keyword evidence="1" id="KW-0812">Transmembrane</keyword>
<feature type="transmembrane region" description="Helical" evidence="1">
    <location>
        <begin position="203"/>
        <end position="226"/>
    </location>
</feature>
<reference evidence="3 4" key="2">
    <citation type="journal article" date="2016" name="Front. Microbiol.">
        <title>Genome and transcriptome sequences reveal the specific parasitism of the nematophagous Purpureocillium lilacinum 36-1.</title>
        <authorList>
            <person name="Xie J."/>
            <person name="Li S."/>
            <person name="Mo C."/>
            <person name="Xiao X."/>
            <person name="Peng D."/>
            <person name="Wang G."/>
            <person name="Xiao Y."/>
        </authorList>
    </citation>
    <scope>NUCLEOTIDE SEQUENCE [LARGE SCALE GENOMIC DNA]</scope>
    <source>
        <strain evidence="3 4">36-1</strain>
    </source>
</reference>
<reference evidence="3" key="1">
    <citation type="submission" date="2015-05" db="EMBL/GenBank/DDBJ databases">
        <authorList>
            <person name="Wang D.B."/>
            <person name="Wang M."/>
        </authorList>
    </citation>
    <scope>NUCLEOTIDE SEQUENCE</scope>
    <source>
        <strain evidence="3">36-1</strain>
    </source>
</reference>
<evidence type="ECO:0000313" key="4">
    <source>
        <dbReference type="Proteomes" id="UP000245956"/>
    </source>
</evidence>
<evidence type="ECO:0000313" key="3">
    <source>
        <dbReference type="EMBL" id="PWI71846.1"/>
    </source>
</evidence>
<organism evidence="3 4">
    <name type="scientific">Purpureocillium lilacinum</name>
    <name type="common">Paecilomyces lilacinus</name>
    <dbReference type="NCBI Taxonomy" id="33203"/>
    <lineage>
        <taxon>Eukaryota</taxon>
        <taxon>Fungi</taxon>
        <taxon>Dikarya</taxon>
        <taxon>Ascomycota</taxon>
        <taxon>Pezizomycotina</taxon>
        <taxon>Sordariomycetes</taxon>
        <taxon>Hypocreomycetidae</taxon>
        <taxon>Hypocreales</taxon>
        <taxon>Ophiocordycipitaceae</taxon>
        <taxon>Purpureocillium</taxon>
    </lineage>
</organism>
<gene>
    <name evidence="3" type="ORF">PCL_11940</name>
    <name evidence="2" type="ORF">Purlil1_6237</name>
</gene>
<sequence>MSAFHVSFWKSSTPRLDSGDRPTGAPGISIQHGCVVARRDRLCLALLGSVFSSSMVSRDSGRYSRNVFRRRHEAAERKGALDDPTQPTCLLACAPARGRIPYLVCATRSEDKAPDREAPGQLLDMARPRVPTVYAFSQIILRGACVALSLATFIASLYATTKYGYGRAVSGAFAASLLAIPVDIAEIVGLADTKRRVGRCTEGALCGLDFLTGTICAVVPSLVWLAEVGFKEYHCASDKSAEECDREGRRRREADDYVFAAWMMPMVVA</sequence>
<protein>
    <submittedName>
        <fullName evidence="3">Uncharacterized protein</fullName>
    </submittedName>
</protein>
<dbReference type="Proteomes" id="UP000245956">
    <property type="component" value="Unassembled WGS sequence"/>
</dbReference>
<feature type="transmembrane region" description="Helical" evidence="1">
    <location>
        <begin position="139"/>
        <end position="159"/>
    </location>
</feature>
<reference evidence="2" key="3">
    <citation type="submission" date="2023-11" db="EMBL/GenBank/DDBJ databases">
        <authorList>
            <person name="Beijen E."/>
            <person name="Ohm R.A."/>
        </authorList>
    </citation>
    <scope>NUCLEOTIDE SEQUENCE</scope>
    <source>
        <strain evidence="2">CBS 150709</strain>
    </source>
</reference>
<evidence type="ECO:0000313" key="2">
    <source>
        <dbReference type="EMBL" id="KAK4089248.1"/>
    </source>
</evidence>
<evidence type="ECO:0000313" key="5">
    <source>
        <dbReference type="Proteomes" id="UP001287286"/>
    </source>
</evidence>